<evidence type="ECO:0000313" key="3">
    <source>
        <dbReference type="Proteomes" id="UP000196581"/>
    </source>
</evidence>
<dbReference type="EMBL" id="FWFF01000012">
    <property type="protein sequence ID" value="SLM97604.1"/>
    <property type="molecule type" value="Genomic_DNA"/>
</dbReference>
<proteinExistence type="predicted"/>
<feature type="compositionally biased region" description="Acidic residues" evidence="1">
    <location>
        <begin position="29"/>
        <end position="41"/>
    </location>
</feature>
<feature type="region of interest" description="Disordered" evidence="1">
    <location>
        <begin position="25"/>
        <end position="47"/>
    </location>
</feature>
<keyword evidence="3" id="KW-1185">Reference proteome</keyword>
<feature type="region of interest" description="Disordered" evidence="1">
    <location>
        <begin position="1"/>
        <end position="20"/>
    </location>
</feature>
<feature type="compositionally biased region" description="Basic and acidic residues" evidence="1">
    <location>
        <begin position="1"/>
        <end position="12"/>
    </location>
</feature>
<gene>
    <name evidence="2" type="ORF">FM105_07400</name>
</gene>
<protein>
    <submittedName>
        <fullName evidence="2">Uncharacterized protein</fullName>
    </submittedName>
</protein>
<reference evidence="3" key="1">
    <citation type="submission" date="2017-02" db="EMBL/GenBank/DDBJ databases">
        <authorList>
            <person name="Dridi B."/>
        </authorList>
    </citation>
    <scope>NUCLEOTIDE SEQUENCE [LARGE SCALE GENOMIC DNA]</scope>
    <source>
        <strain evidence="3">B Co 03.10</strain>
    </source>
</reference>
<evidence type="ECO:0000256" key="1">
    <source>
        <dbReference type="SAM" id="MobiDB-lite"/>
    </source>
</evidence>
<organism evidence="2 3">
    <name type="scientific">Brevibacterium yomogidense</name>
    <dbReference type="NCBI Taxonomy" id="946573"/>
    <lineage>
        <taxon>Bacteria</taxon>
        <taxon>Bacillati</taxon>
        <taxon>Actinomycetota</taxon>
        <taxon>Actinomycetes</taxon>
        <taxon>Micrococcales</taxon>
        <taxon>Brevibacteriaceae</taxon>
        <taxon>Brevibacterium</taxon>
    </lineage>
</organism>
<sequence>MARAEWLDRAPVGEDFEGPDLFTTVQAPEESETSDVPDVPDEVPPPF</sequence>
<dbReference type="Proteomes" id="UP000196581">
    <property type="component" value="Unassembled WGS sequence"/>
</dbReference>
<dbReference type="AlphaFoldDB" id="A0A1X6XEA8"/>
<evidence type="ECO:0000313" key="2">
    <source>
        <dbReference type="EMBL" id="SLM97604.1"/>
    </source>
</evidence>
<accession>A0A1X6XEA8</accession>
<name>A0A1X6XEA8_9MICO</name>